<evidence type="ECO:0000256" key="3">
    <source>
        <dbReference type="ARBA" id="ARBA00022571"/>
    </source>
</evidence>
<dbReference type="NCBIfam" id="TIGR00761">
    <property type="entry name" value="argB"/>
    <property type="match status" value="1"/>
</dbReference>
<dbReference type="GO" id="GO:0009534">
    <property type="term" value="C:chloroplast thylakoid"/>
    <property type="evidence" value="ECO:0007669"/>
    <property type="project" value="TreeGrafter"/>
</dbReference>
<comment type="caution">
    <text evidence="10">The sequence shown here is derived from an EMBL/GenBank/DDBJ whole genome shotgun (WGS) entry which is preliminary data.</text>
</comment>
<evidence type="ECO:0000256" key="6">
    <source>
        <dbReference type="ARBA" id="ARBA00022741"/>
    </source>
</evidence>
<proteinExistence type="inferred from homology"/>
<dbReference type="CDD" id="cd04250">
    <property type="entry name" value="AAK_NAGK-C"/>
    <property type="match status" value="1"/>
</dbReference>
<dbReference type="InterPro" id="IPR036393">
    <property type="entry name" value="AceGlu_kinase-like_sf"/>
</dbReference>
<evidence type="ECO:0000256" key="8">
    <source>
        <dbReference type="ARBA" id="ARBA00022840"/>
    </source>
</evidence>
<sequence>MATALAASAALAALPLHPHLCRRSAPPRRTIRLSVIASAQAQPDVAPKVVDRFSAFDRVSVLAEALPYLQRFRGKTIVVKYGGAAMKDESLKARVVSDLVLLSCVGINPVLVHGGGPEINIWLNKLGIEAQFKNGLRVTDAATMDVVEMVLGGRVNKSLVSLIQQAGGAAVGLCGKDSDIIRARQMVEKDIGFVGEVTSVNPSLLQTLVADGYIPVVATVASDGNGQGLNVNADTAAGEIAASLRAEKLILMTDVPGVMRDKDDVSTKFASLSIRECKELEDEGIIAGGMIPKVACCIRSLSQGVGATHIIDGRAPHSLLLELTTTDGVGTMITG</sequence>
<dbReference type="Gene3D" id="3.40.1160.10">
    <property type="entry name" value="Acetylglutamate kinase-like"/>
    <property type="match status" value="1"/>
</dbReference>
<reference evidence="10" key="1">
    <citation type="journal article" date="2019" name="Plant J.">
        <title>Chlorella vulgaris genome assembly and annotation reveals the molecular basis for metabolic acclimation to high light conditions.</title>
        <authorList>
            <person name="Cecchin M."/>
            <person name="Marcolungo L."/>
            <person name="Rossato M."/>
            <person name="Girolomoni L."/>
            <person name="Cosentino E."/>
            <person name="Cuine S."/>
            <person name="Li-Beisson Y."/>
            <person name="Delledonne M."/>
            <person name="Ballottari M."/>
        </authorList>
    </citation>
    <scope>NUCLEOTIDE SEQUENCE</scope>
    <source>
        <strain evidence="10">211/11P</strain>
    </source>
</reference>
<feature type="domain" description="Aspartate/glutamate/uridylate kinase" evidence="9">
    <location>
        <begin position="75"/>
        <end position="312"/>
    </location>
</feature>
<dbReference type="HAMAP" id="MF_00082">
    <property type="entry name" value="ArgB"/>
    <property type="match status" value="1"/>
</dbReference>
<evidence type="ECO:0000313" key="11">
    <source>
        <dbReference type="Proteomes" id="UP001055712"/>
    </source>
</evidence>
<evidence type="ECO:0000256" key="2">
    <source>
        <dbReference type="ARBA" id="ARBA00013065"/>
    </source>
</evidence>
<evidence type="ECO:0000256" key="1">
    <source>
        <dbReference type="ARBA" id="ARBA00004828"/>
    </source>
</evidence>
<protein>
    <recommendedName>
        <fullName evidence="2">acetylglutamate kinase</fullName>
        <ecNumber evidence="2">2.7.2.8</ecNumber>
    </recommendedName>
</protein>
<dbReference type="GO" id="GO:0003991">
    <property type="term" value="F:acetylglutamate kinase activity"/>
    <property type="evidence" value="ECO:0007669"/>
    <property type="project" value="UniProtKB-EC"/>
</dbReference>
<dbReference type="PANTHER" id="PTHR23342">
    <property type="entry name" value="N-ACETYLGLUTAMATE SYNTHASE"/>
    <property type="match status" value="1"/>
</dbReference>
<accession>A0A9D4YXW5</accession>
<keyword evidence="5" id="KW-0808">Transferase</keyword>
<dbReference type="OrthoDB" id="438291at2759"/>
<dbReference type="FunFam" id="3.40.1160.10:FF:000004">
    <property type="entry name" value="Acetylglutamate kinase"/>
    <property type="match status" value="1"/>
</dbReference>
<evidence type="ECO:0000259" key="9">
    <source>
        <dbReference type="Pfam" id="PF00696"/>
    </source>
</evidence>
<evidence type="ECO:0000256" key="7">
    <source>
        <dbReference type="ARBA" id="ARBA00022777"/>
    </source>
</evidence>
<dbReference type="InterPro" id="IPR004662">
    <property type="entry name" value="AcgluKinase_fam"/>
</dbReference>
<dbReference type="PRINTS" id="PR00474">
    <property type="entry name" value="GLU5KINASE"/>
</dbReference>
<keyword evidence="7" id="KW-0418">Kinase</keyword>
<dbReference type="PIRSF" id="PIRSF000728">
    <property type="entry name" value="NAGK"/>
    <property type="match status" value="1"/>
</dbReference>
<dbReference type="AlphaFoldDB" id="A0A9D4YXW5"/>
<evidence type="ECO:0000313" key="10">
    <source>
        <dbReference type="EMBL" id="KAI3432355.1"/>
    </source>
</evidence>
<evidence type="ECO:0000256" key="4">
    <source>
        <dbReference type="ARBA" id="ARBA00022605"/>
    </source>
</evidence>
<keyword evidence="8" id="KW-0067">ATP-binding</keyword>
<dbReference type="Proteomes" id="UP001055712">
    <property type="component" value="Unassembled WGS sequence"/>
</dbReference>
<dbReference type="EC" id="2.7.2.8" evidence="2"/>
<reference evidence="10" key="2">
    <citation type="submission" date="2020-11" db="EMBL/GenBank/DDBJ databases">
        <authorList>
            <person name="Cecchin M."/>
            <person name="Marcolungo L."/>
            <person name="Rossato M."/>
            <person name="Girolomoni L."/>
            <person name="Cosentino E."/>
            <person name="Cuine S."/>
            <person name="Li-Beisson Y."/>
            <person name="Delledonne M."/>
            <person name="Ballottari M."/>
        </authorList>
    </citation>
    <scope>NUCLEOTIDE SEQUENCE</scope>
    <source>
        <strain evidence="10">211/11P</strain>
        <tissue evidence="10">Whole cell</tissue>
    </source>
</reference>
<dbReference type="InterPro" id="IPR037528">
    <property type="entry name" value="ArgB"/>
</dbReference>
<dbReference type="SUPFAM" id="SSF53633">
    <property type="entry name" value="Carbamate kinase-like"/>
    <property type="match status" value="1"/>
</dbReference>
<evidence type="ECO:0000256" key="5">
    <source>
        <dbReference type="ARBA" id="ARBA00022679"/>
    </source>
</evidence>
<dbReference type="EMBL" id="SIDB01000005">
    <property type="protein sequence ID" value="KAI3432355.1"/>
    <property type="molecule type" value="Genomic_DNA"/>
</dbReference>
<dbReference type="InterPro" id="IPR041727">
    <property type="entry name" value="NAGK-C"/>
</dbReference>
<dbReference type="GO" id="GO:0006526">
    <property type="term" value="P:L-arginine biosynthetic process"/>
    <property type="evidence" value="ECO:0007669"/>
    <property type="project" value="UniProtKB-KW"/>
</dbReference>
<keyword evidence="3" id="KW-0055">Arginine biosynthesis</keyword>
<dbReference type="PANTHER" id="PTHR23342:SF0">
    <property type="entry name" value="N-ACETYLGLUTAMATE SYNTHASE, MITOCHONDRIAL"/>
    <property type="match status" value="1"/>
</dbReference>
<keyword evidence="4" id="KW-0028">Amino-acid biosynthesis</keyword>
<dbReference type="InterPro" id="IPR001048">
    <property type="entry name" value="Asp/Glu/Uridylate_kinase"/>
</dbReference>
<comment type="pathway">
    <text evidence="1">Amino-acid biosynthesis; L-arginine biosynthesis; N(2)-acetyl-L-ornithine from L-glutamate: step 2/4.</text>
</comment>
<gene>
    <name evidence="10" type="ORF">D9Q98_003912</name>
</gene>
<keyword evidence="6" id="KW-0547">Nucleotide-binding</keyword>
<keyword evidence="11" id="KW-1185">Reference proteome</keyword>
<name>A0A9D4YXW5_CHLVU</name>
<dbReference type="Pfam" id="PF00696">
    <property type="entry name" value="AA_kinase"/>
    <property type="match status" value="1"/>
</dbReference>
<organism evidence="10 11">
    <name type="scientific">Chlorella vulgaris</name>
    <name type="common">Green alga</name>
    <dbReference type="NCBI Taxonomy" id="3077"/>
    <lineage>
        <taxon>Eukaryota</taxon>
        <taxon>Viridiplantae</taxon>
        <taxon>Chlorophyta</taxon>
        <taxon>core chlorophytes</taxon>
        <taxon>Trebouxiophyceae</taxon>
        <taxon>Chlorellales</taxon>
        <taxon>Chlorellaceae</taxon>
        <taxon>Chlorella clade</taxon>
        <taxon>Chlorella</taxon>
    </lineage>
</organism>
<dbReference type="GO" id="GO:0005524">
    <property type="term" value="F:ATP binding"/>
    <property type="evidence" value="ECO:0007669"/>
    <property type="project" value="UniProtKB-KW"/>
</dbReference>
<dbReference type="InterPro" id="IPR001057">
    <property type="entry name" value="Glu/AcGlu_kinase"/>
</dbReference>